<keyword evidence="2 5" id="KW-0812">Transmembrane</keyword>
<feature type="transmembrane region" description="Helical" evidence="5">
    <location>
        <begin position="59"/>
        <end position="75"/>
    </location>
</feature>
<comment type="caution">
    <text evidence="7">The sequence shown here is derived from an EMBL/GenBank/DDBJ whole genome shotgun (WGS) entry which is preliminary data.</text>
</comment>
<proteinExistence type="predicted"/>
<feature type="transmembrane region" description="Helical" evidence="5">
    <location>
        <begin position="12"/>
        <end position="29"/>
    </location>
</feature>
<dbReference type="EMBL" id="JBHRSV010000019">
    <property type="protein sequence ID" value="MFC2926543.1"/>
    <property type="molecule type" value="Genomic_DNA"/>
</dbReference>
<comment type="subcellular location">
    <subcellularLocation>
        <location evidence="1">Membrane</location>
        <topology evidence="1">Multi-pass membrane protein</topology>
    </subcellularLocation>
</comment>
<feature type="domain" description="NfeD-like C-terminal" evidence="6">
    <location>
        <begin position="98"/>
        <end position="152"/>
    </location>
</feature>
<accession>A0ABV6ZYX3</accession>
<name>A0ABV6ZYX3_9PROT</name>
<evidence type="ECO:0000256" key="2">
    <source>
        <dbReference type="ARBA" id="ARBA00022692"/>
    </source>
</evidence>
<evidence type="ECO:0000256" key="4">
    <source>
        <dbReference type="ARBA" id="ARBA00023136"/>
    </source>
</evidence>
<keyword evidence="3 5" id="KW-1133">Transmembrane helix</keyword>
<dbReference type="InterPro" id="IPR002810">
    <property type="entry name" value="NfeD-like_C"/>
</dbReference>
<dbReference type="RefSeq" id="WP_343164329.1">
    <property type="nucleotide sequence ID" value="NZ_JBHRSV010000019.1"/>
</dbReference>
<dbReference type="InterPro" id="IPR012340">
    <property type="entry name" value="NA-bd_OB-fold"/>
</dbReference>
<dbReference type="PANTHER" id="PTHR33507:SF3">
    <property type="entry name" value="INNER MEMBRANE PROTEIN YBBJ"/>
    <property type="match status" value="1"/>
</dbReference>
<dbReference type="SUPFAM" id="SSF141322">
    <property type="entry name" value="NfeD domain-like"/>
    <property type="match status" value="1"/>
</dbReference>
<dbReference type="Gene3D" id="2.40.50.140">
    <property type="entry name" value="Nucleic acid-binding proteins"/>
    <property type="match status" value="1"/>
</dbReference>
<evidence type="ECO:0000313" key="7">
    <source>
        <dbReference type="EMBL" id="MFC2926543.1"/>
    </source>
</evidence>
<evidence type="ECO:0000259" key="6">
    <source>
        <dbReference type="Pfam" id="PF01957"/>
    </source>
</evidence>
<keyword evidence="8" id="KW-1185">Reference proteome</keyword>
<dbReference type="InterPro" id="IPR052165">
    <property type="entry name" value="Membrane_assoc_protease"/>
</dbReference>
<protein>
    <submittedName>
        <fullName evidence="7">NfeD family protein</fullName>
    </submittedName>
</protein>
<organism evidence="7 8">
    <name type="scientific">Hyphobacterium vulgare</name>
    <dbReference type="NCBI Taxonomy" id="1736751"/>
    <lineage>
        <taxon>Bacteria</taxon>
        <taxon>Pseudomonadati</taxon>
        <taxon>Pseudomonadota</taxon>
        <taxon>Alphaproteobacteria</taxon>
        <taxon>Maricaulales</taxon>
        <taxon>Maricaulaceae</taxon>
        <taxon>Hyphobacterium</taxon>
    </lineage>
</organism>
<dbReference type="PANTHER" id="PTHR33507">
    <property type="entry name" value="INNER MEMBRANE PROTEIN YBBJ"/>
    <property type="match status" value="1"/>
</dbReference>
<dbReference type="Pfam" id="PF01957">
    <property type="entry name" value="NfeD"/>
    <property type="match status" value="1"/>
</dbReference>
<evidence type="ECO:0000313" key="8">
    <source>
        <dbReference type="Proteomes" id="UP001595379"/>
    </source>
</evidence>
<keyword evidence="4 5" id="KW-0472">Membrane</keyword>
<dbReference type="Proteomes" id="UP001595379">
    <property type="component" value="Unassembled WGS sequence"/>
</dbReference>
<gene>
    <name evidence="7" type="ORF">ACFOOR_10540</name>
</gene>
<reference evidence="8" key="1">
    <citation type="journal article" date="2019" name="Int. J. Syst. Evol. Microbiol.">
        <title>The Global Catalogue of Microorganisms (GCM) 10K type strain sequencing project: providing services to taxonomists for standard genome sequencing and annotation.</title>
        <authorList>
            <consortium name="The Broad Institute Genomics Platform"/>
            <consortium name="The Broad Institute Genome Sequencing Center for Infectious Disease"/>
            <person name="Wu L."/>
            <person name="Ma J."/>
        </authorList>
    </citation>
    <scope>NUCLEOTIDE SEQUENCE [LARGE SCALE GENOMIC DNA]</scope>
    <source>
        <strain evidence="8">KCTC 52487</strain>
    </source>
</reference>
<evidence type="ECO:0000256" key="1">
    <source>
        <dbReference type="ARBA" id="ARBA00004141"/>
    </source>
</evidence>
<evidence type="ECO:0000256" key="3">
    <source>
        <dbReference type="ARBA" id="ARBA00022989"/>
    </source>
</evidence>
<sequence length="153" mass="16350">MDAVITFLEGLNLWWWLGLAGLLLIGELITGTTYLLWPAAAAFLVGLLTMIFASLGWPWQFVIFAAIALAFLWAGDRWVRPRLKAGSDSGLNTRATYLVGQRATVVSASGATGRVRAGDTEWPAESLDGSALEVGQSVTVSELRGTTLVVQPG</sequence>
<evidence type="ECO:0000256" key="5">
    <source>
        <dbReference type="SAM" id="Phobius"/>
    </source>
</evidence>